<keyword evidence="2" id="KW-1185">Reference proteome</keyword>
<organism evidence="1 2">
    <name type="scientific">Ilyodon furcidens</name>
    <name type="common">goldbreast splitfin</name>
    <dbReference type="NCBI Taxonomy" id="33524"/>
    <lineage>
        <taxon>Eukaryota</taxon>
        <taxon>Metazoa</taxon>
        <taxon>Chordata</taxon>
        <taxon>Craniata</taxon>
        <taxon>Vertebrata</taxon>
        <taxon>Euteleostomi</taxon>
        <taxon>Actinopterygii</taxon>
        <taxon>Neopterygii</taxon>
        <taxon>Teleostei</taxon>
        <taxon>Neoteleostei</taxon>
        <taxon>Acanthomorphata</taxon>
        <taxon>Ovalentaria</taxon>
        <taxon>Atherinomorphae</taxon>
        <taxon>Cyprinodontiformes</taxon>
        <taxon>Goodeidae</taxon>
        <taxon>Ilyodon</taxon>
    </lineage>
</organism>
<comment type="caution">
    <text evidence="1">The sequence shown here is derived from an EMBL/GenBank/DDBJ whole genome shotgun (WGS) entry which is preliminary data.</text>
</comment>
<reference evidence="1 2" key="1">
    <citation type="submission" date="2021-06" db="EMBL/GenBank/DDBJ databases">
        <authorList>
            <person name="Palmer J.M."/>
        </authorList>
    </citation>
    <scope>NUCLEOTIDE SEQUENCE [LARGE SCALE GENOMIC DNA]</scope>
    <source>
        <strain evidence="2">if_2019</strain>
        <tissue evidence="1">Muscle</tissue>
    </source>
</reference>
<feature type="non-terminal residue" evidence="1">
    <location>
        <position position="1"/>
    </location>
</feature>
<protein>
    <submittedName>
        <fullName evidence="1">Uncharacterized protein</fullName>
    </submittedName>
</protein>
<dbReference type="EMBL" id="JAHRIQ010110675">
    <property type="protein sequence ID" value="MEQ2257432.1"/>
    <property type="molecule type" value="Genomic_DNA"/>
</dbReference>
<accession>A0ABV0VJM1</accession>
<proteinExistence type="predicted"/>
<name>A0ABV0VJM1_9TELE</name>
<evidence type="ECO:0000313" key="2">
    <source>
        <dbReference type="Proteomes" id="UP001482620"/>
    </source>
</evidence>
<sequence>ELLWDSLLLQASERKETSARLSPLSGPSEGRVEEVGLLERACSFSGSGIMGSLLLPPFPQLLEEFEKNHGKYG</sequence>
<dbReference type="Proteomes" id="UP001482620">
    <property type="component" value="Unassembled WGS sequence"/>
</dbReference>
<gene>
    <name evidence="1" type="ORF">ILYODFUR_034824</name>
</gene>
<evidence type="ECO:0000313" key="1">
    <source>
        <dbReference type="EMBL" id="MEQ2257432.1"/>
    </source>
</evidence>